<proteinExistence type="inferred from homology"/>
<evidence type="ECO:0000259" key="7">
    <source>
        <dbReference type="Pfam" id="PF13193"/>
    </source>
</evidence>
<dbReference type="AlphaFoldDB" id="A0A2T3BDK7"/>
<keyword evidence="3 5" id="KW-0547">Nucleotide-binding</keyword>
<dbReference type="InterPro" id="IPR025110">
    <property type="entry name" value="AMP-bd_C"/>
</dbReference>
<evidence type="ECO:0000313" key="9">
    <source>
        <dbReference type="EMBL" id="PSS27475.1"/>
    </source>
</evidence>
<evidence type="ECO:0000259" key="8">
    <source>
        <dbReference type="Pfam" id="PF16177"/>
    </source>
</evidence>
<dbReference type="Gene3D" id="3.30.300.30">
    <property type="match status" value="1"/>
</dbReference>
<dbReference type="InterPro" id="IPR042099">
    <property type="entry name" value="ANL_N_sf"/>
</dbReference>
<dbReference type="Gene3D" id="3.40.50.12780">
    <property type="entry name" value="N-terminal domain of ligase-like"/>
    <property type="match status" value="1"/>
</dbReference>
<protein>
    <recommendedName>
        <fullName evidence="5">Acetyl-coenzyme A synthetase</fullName>
        <ecNumber evidence="5">6.2.1.1</ecNumber>
    </recommendedName>
</protein>
<dbReference type="PANTHER" id="PTHR24095:SF14">
    <property type="entry name" value="ACETYL-COENZYME A SYNTHETASE 1"/>
    <property type="match status" value="1"/>
</dbReference>
<dbReference type="GO" id="GO:0005829">
    <property type="term" value="C:cytosol"/>
    <property type="evidence" value="ECO:0007669"/>
    <property type="project" value="TreeGrafter"/>
</dbReference>
<dbReference type="PROSITE" id="PS00455">
    <property type="entry name" value="AMP_BINDING"/>
    <property type="match status" value="1"/>
</dbReference>
<evidence type="ECO:0000256" key="2">
    <source>
        <dbReference type="ARBA" id="ARBA00022598"/>
    </source>
</evidence>
<dbReference type="SUPFAM" id="SSF56801">
    <property type="entry name" value="Acetyl-CoA synthetase-like"/>
    <property type="match status" value="1"/>
</dbReference>
<evidence type="ECO:0000256" key="4">
    <source>
        <dbReference type="ARBA" id="ARBA00022840"/>
    </source>
</evidence>
<dbReference type="EMBL" id="KZ679006">
    <property type="protein sequence ID" value="PSS27475.1"/>
    <property type="molecule type" value="Genomic_DNA"/>
</dbReference>
<dbReference type="PANTHER" id="PTHR24095">
    <property type="entry name" value="ACETYL-COENZYME A SYNTHETASE"/>
    <property type="match status" value="1"/>
</dbReference>
<name>A0A2T3BDK7_AMORE</name>
<dbReference type="FunFam" id="3.40.50.12780:FF:000001">
    <property type="entry name" value="Acetyl-coenzyme A synthetase"/>
    <property type="match status" value="1"/>
</dbReference>
<dbReference type="InterPro" id="IPR032387">
    <property type="entry name" value="ACAS_N"/>
</dbReference>
<dbReference type="GO" id="GO:0019427">
    <property type="term" value="P:acetyl-CoA biosynthetic process from acetate"/>
    <property type="evidence" value="ECO:0007669"/>
    <property type="project" value="InterPro"/>
</dbReference>
<dbReference type="NCBIfam" id="TIGR02188">
    <property type="entry name" value="Ac_CoA_lig_AcsA"/>
    <property type="match status" value="1"/>
</dbReference>
<dbReference type="Pfam" id="PF13193">
    <property type="entry name" value="AMP-binding_C"/>
    <property type="match status" value="1"/>
</dbReference>
<accession>A0A2T3BDK7</accession>
<feature type="domain" description="AMP-dependent synthetase/ligase" evidence="6">
    <location>
        <begin position="69"/>
        <end position="458"/>
    </location>
</feature>
<keyword evidence="2 5" id="KW-0436">Ligase</keyword>
<comment type="catalytic activity">
    <reaction evidence="5">
        <text>acetate + ATP + CoA = acetyl-CoA + AMP + diphosphate</text>
        <dbReference type="Rhea" id="RHEA:23176"/>
        <dbReference type="ChEBI" id="CHEBI:30089"/>
        <dbReference type="ChEBI" id="CHEBI:30616"/>
        <dbReference type="ChEBI" id="CHEBI:33019"/>
        <dbReference type="ChEBI" id="CHEBI:57287"/>
        <dbReference type="ChEBI" id="CHEBI:57288"/>
        <dbReference type="ChEBI" id="CHEBI:456215"/>
        <dbReference type="EC" id="6.2.1.1"/>
    </reaction>
</comment>
<dbReference type="Proteomes" id="UP000241818">
    <property type="component" value="Unassembled WGS sequence"/>
</dbReference>
<dbReference type="InterPro" id="IPR045851">
    <property type="entry name" value="AMP-bd_C_sf"/>
</dbReference>
<sequence>MYDVPTTLEEYRIIYAKSIQDPEHFWAGKARELLHWYQDFQTIHTGNFSDGDNAWFLEGRLNASYNCIDRHALRDRHKIAIISEADEPGNERSITYGELLRDVSRLSYILKDMGVKKGDVVVIYLPNIPEALVAILACSRIGAVHSVVFMGFSAASLRDRILDARSKFIITTDEARRGGKTIATKVIVNEALLQCPLVSGCLVLRYTGSDVPWSPSRDLWWHEEAGKWPAYFPPESMSAEDPLFLLYTSGSTGKPKGLMHTTAGFLLGAAITTKYVFDLQESDRYFCAGDIGWITGHTYLVYGPLLLGSTTVIFEGTPSYPTFSRFWDIIDKHGITHFYAAPTALRILKRAGPSHITAPMKKLRVLGSIGEPIAPEVWKWYYETVGRGRAYIVDTYFQTETGCHVVTPLAGSIPTKPGSCTVPFLGIEPVIIDSISGAELQGSNVEGILAIKHPWPSMARTVWRDHDRYMGTYFNIYGGYYFTGDGAYRDEDGYYWIRGRVDDVVNVSGHRLSTAELEAALLENAHVAEAAVVEMNDELTGQALVAYVSLKESCTDTGIMKKTLIEQVRKSIGSFAAPKAIYFVSDLPKTRSGKIMRRVLRKILDGERESFGDTSTLLNPSIIQSIIEVVEEGASDGKN</sequence>
<dbReference type="InterPro" id="IPR011904">
    <property type="entry name" value="Ac_CoA_lig"/>
</dbReference>
<evidence type="ECO:0000256" key="3">
    <source>
        <dbReference type="ARBA" id="ARBA00022741"/>
    </source>
</evidence>
<dbReference type="RefSeq" id="XP_024725000.1">
    <property type="nucleotide sequence ID" value="XM_024867857.1"/>
</dbReference>
<evidence type="ECO:0000259" key="6">
    <source>
        <dbReference type="Pfam" id="PF00501"/>
    </source>
</evidence>
<dbReference type="GO" id="GO:0016208">
    <property type="term" value="F:AMP binding"/>
    <property type="evidence" value="ECO:0007669"/>
    <property type="project" value="InterPro"/>
</dbReference>
<reference evidence="9 10" key="1">
    <citation type="journal article" date="2018" name="New Phytol.">
        <title>Comparative genomics and transcriptomics depict ericoid mycorrhizal fungi as versatile saprotrophs and plant mutualists.</title>
        <authorList>
            <person name="Martino E."/>
            <person name="Morin E."/>
            <person name="Grelet G.A."/>
            <person name="Kuo A."/>
            <person name="Kohler A."/>
            <person name="Daghino S."/>
            <person name="Barry K.W."/>
            <person name="Cichocki N."/>
            <person name="Clum A."/>
            <person name="Dockter R.B."/>
            <person name="Hainaut M."/>
            <person name="Kuo R.C."/>
            <person name="LaButti K."/>
            <person name="Lindahl B.D."/>
            <person name="Lindquist E.A."/>
            <person name="Lipzen A."/>
            <person name="Khouja H.R."/>
            <person name="Magnuson J."/>
            <person name="Murat C."/>
            <person name="Ohm R.A."/>
            <person name="Singer S.W."/>
            <person name="Spatafora J.W."/>
            <person name="Wang M."/>
            <person name="Veneault-Fourrey C."/>
            <person name="Henrissat B."/>
            <person name="Grigoriev I.V."/>
            <person name="Martin F.M."/>
            <person name="Perotto S."/>
        </authorList>
    </citation>
    <scope>NUCLEOTIDE SEQUENCE [LARGE SCALE GENOMIC DNA]</scope>
    <source>
        <strain evidence="9 10">ATCC 22711</strain>
    </source>
</reference>
<keyword evidence="4 5" id="KW-0067">ATP-binding</keyword>
<feature type="domain" description="Acetyl-coenzyme A synthetase N-terminal" evidence="8">
    <location>
        <begin position="11"/>
        <end position="67"/>
    </location>
</feature>
<feature type="domain" description="AMP-binding enzyme C-terminal" evidence="7">
    <location>
        <begin position="516"/>
        <end position="594"/>
    </location>
</feature>
<evidence type="ECO:0000313" key="10">
    <source>
        <dbReference type="Proteomes" id="UP000241818"/>
    </source>
</evidence>
<dbReference type="FunCoup" id="A0A2T3BDK7">
    <property type="interactions" value="712"/>
</dbReference>
<dbReference type="InterPro" id="IPR020845">
    <property type="entry name" value="AMP-binding_CS"/>
</dbReference>
<evidence type="ECO:0000256" key="5">
    <source>
        <dbReference type="RuleBase" id="RU361147"/>
    </source>
</evidence>
<dbReference type="GO" id="GO:0003987">
    <property type="term" value="F:acetate-CoA ligase activity"/>
    <property type="evidence" value="ECO:0007669"/>
    <property type="project" value="UniProtKB-UniRule"/>
</dbReference>
<dbReference type="GeneID" id="36575938"/>
<dbReference type="OrthoDB" id="1706066at2759"/>
<dbReference type="Pfam" id="PF00501">
    <property type="entry name" value="AMP-binding"/>
    <property type="match status" value="1"/>
</dbReference>
<dbReference type="InParanoid" id="A0A2T3BDK7"/>
<dbReference type="InterPro" id="IPR000873">
    <property type="entry name" value="AMP-dep_synth/lig_dom"/>
</dbReference>
<evidence type="ECO:0000256" key="1">
    <source>
        <dbReference type="ARBA" id="ARBA00006432"/>
    </source>
</evidence>
<dbReference type="NCBIfam" id="NF001208">
    <property type="entry name" value="PRK00174.1"/>
    <property type="match status" value="1"/>
</dbReference>
<keyword evidence="10" id="KW-1185">Reference proteome</keyword>
<dbReference type="EC" id="6.2.1.1" evidence="5"/>
<dbReference type="GO" id="GO:0005524">
    <property type="term" value="F:ATP binding"/>
    <property type="evidence" value="ECO:0007669"/>
    <property type="project" value="UniProtKB-UniRule"/>
</dbReference>
<comment type="similarity">
    <text evidence="1 5">Belongs to the ATP-dependent AMP-binding enzyme family.</text>
</comment>
<dbReference type="STRING" id="857342.A0A2T3BDK7"/>
<dbReference type="CDD" id="cd05966">
    <property type="entry name" value="ACS"/>
    <property type="match status" value="1"/>
</dbReference>
<dbReference type="Pfam" id="PF16177">
    <property type="entry name" value="ACAS_N"/>
    <property type="match status" value="1"/>
</dbReference>
<gene>
    <name evidence="9" type="ORF">M430DRAFT_46571</name>
</gene>
<organism evidence="9 10">
    <name type="scientific">Amorphotheca resinae ATCC 22711</name>
    <dbReference type="NCBI Taxonomy" id="857342"/>
    <lineage>
        <taxon>Eukaryota</taxon>
        <taxon>Fungi</taxon>
        <taxon>Dikarya</taxon>
        <taxon>Ascomycota</taxon>
        <taxon>Pezizomycotina</taxon>
        <taxon>Leotiomycetes</taxon>
        <taxon>Helotiales</taxon>
        <taxon>Amorphothecaceae</taxon>
        <taxon>Amorphotheca</taxon>
    </lineage>
</organism>